<dbReference type="Gene3D" id="3.60.21.10">
    <property type="match status" value="1"/>
</dbReference>
<dbReference type="GO" id="GO:0016787">
    <property type="term" value="F:hydrolase activity"/>
    <property type="evidence" value="ECO:0007669"/>
    <property type="project" value="UniProtKB-KW"/>
</dbReference>
<keyword evidence="4" id="KW-1185">Reference proteome</keyword>
<gene>
    <name evidence="3" type="ordered locus">Plav_2340</name>
</gene>
<dbReference type="InterPro" id="IPR041796">
    <property type="entry name" value="Mre11_N"/>
</dbReference>
<dbReference type="RefSeq" id="WP_012111259.1">
    <property type="nucleotide sequence ID" value="NC_009719.1"/>
</dbReference>
<sequence length="423" mass="45961">MTSFRFLHAADIHLDSPLRGLAGQEGAAVARVRTATRDALDTLVGLAIEEEVNFLVIAGDLYDGDWRDYKTGLFFAAQMGRLNKEGIPVYLLHGNHDAESQITRRLDLPDNVHVFGSRKPETFALDKLKVALHGQSFRQRDITHNLVPNYPGPVSGVFNIGVLHTGLGGMGGHENYAPCAIEDLTNKGYDYWALGHVHQAGVLREKPHVVFPGNLQGRHARETGAKGASLATVEDGDIVELATVPCDVVRWAVLPVSLADAERFGEVIDRIHDAVETAVTEADGRLLACRIVLQGRTAVHDQLIASEDRMLAEARAGALGLGDEVAWVEKVVINTRPEVDAETLAKREDAIGELQRLLQEATRDDALLAQIEDDIGKLVRQLPHEVRGDINDSVLKAAVDGDYAALIGEVSPYLSARLTAQGD</sequence>
<dbReference type="InterPro" id="IPR029052">
    <property type="entry name" value="Metallo-depent_PP-like"/>
</dbReference>
<dbReference type="PANTHER" id="PTHR30337:SF7">
    <property type="entry name" value="PHOSPHOESTERASE"/>
    <property type="match status" value="1"/>
</dbReference>
<dbReference type="SUPFAM" id="SSF56300">
    <property type="entry name" value="Metallo-dependent phosphatases"/>
    <property type="match status" value="1"/>
</dbReference>
<evidence type="ECO:0000256" key="1">
    <source>
        <dbReference type="ARBA" id="ARBA00022801"/>
    </source>
</evidence>
<evidence type="ECO:0000313" key="3">
    <source>
        <dbReference type="EMBL" id="ABS63952.1"/>
    </source>
</evidence>
<accession>A7HVL9</accession>
<protein>
    <submittedName>
        <fullName evidence="3">Metallophosphoesterase</fullName>
    </submittedName>
</protein>
<dbReference type="STRING" id="402881.Plav_2340"/>
<dbReference type="PANTHER" id="PTHR30337">
    <property type="entry name" value="COMPONENT OF ATP-DEPENDENT DSDNA EXONUCLEASE"/>
    <property type="match status" value="1"/>
</dbReference>
<keyword evidence="1" id="KW-0378">Hydrolase</keyword>
<dbReference type="InterPro" id="IPR004843">
    <property type="entry name" value="Calcineurin-like_PHP"/>
</dbReference>
<dbReference type="KEGG" id="pla:Plav_2340"/>
<dbReference type="InterPro" id="IPR050535">
    <property type="entry name" value="DNA_Repair-Maintenance_Comp"/>
</dbReference>
<reference evidence="3 4" key="1">
    <citation type="journal article" date="2011" name="Stand. Genomic Sci.">
        <title>Complete genome sequence of Parvibaculum lavamentivorans type strain (DS-1(T)).</title>
        <authorList>
            <person name="Schleheck D."/>
            <person name="Weiss M."/>
            <person name="Pitluck S."/>
            <person name="Bruce D."/>
            <person name="Land M.L."/>
            <person name="Han S."/>
            <person name="Saunders E."/>
            <person name="Tapia R."/>
            <person name="Detter C."/>
            <person name="Brettin T."/>
            <person name="Han J."/>
            <person name="Woyke T."/>
            <person name="Goodwin L."/>
            <person name="Pennacchio L."/>
            <person name="Nolan M."/>
            <person name="Cook A.M."/>
            <person name="Kjelleberg S."/>
            <person name="Thomas T."/>
        </authorList>
    </citation>
    <scope>NUCLEOTIDE SEQUENCE [LARGE SCALE GENOMIC DNA]</scope>
    <source>
        <strain evidence="4">DS-1 / DSM 13023 / NCIMB 13966</strain>
    </source>
</reference>
<dbReference type="Pfam" id="PF00149">
    <property type="entry name" value="Metallophos"/>
    <property type="match status" value="1"/>
</dbReference>
<dbReference type="HOGENOM" id="CLU_026621_4_0_5"/>
<dbReference type="OrthoDB" id="9773856at2"/>
<feature type="domain" description="Calcineurin-like phosphoesterase" evidence="2">
    <location>
        <begin position="4"/>
        <end position="199"/>
    </location>
</feature>
<dbReference type="CDD" id="cd00840">
    <property type="entry name" value="MPP_Mre11_N"/>
    <property type="match status" value="1"/>
</dbReference>
<proteinExistence type="predicted"/>
<dbReference type="eggNOG" id="COG0420">
    <property type="taxonomic scope" value="Bacteria"/>
</dbReference>
<name>A7HVL9_PARL1</name>
<dbReference type="Proteomes" id="UP000006377">
    <property type="component" value="Chromosome"/>
</dbReference>
<dbReference type="AlphaFoldDB" id="A7HVL9"/>
<dbReference type="EMBL" id="CP000774">
    <property type="protein sequence ID" value="ABS63952.1"/>
    <property type="molecule type" value="Genomic_DNA"/>
</dbReference>
<evidence type="ECO:0000259" key="2">
    <source>
        <dbReference type="Pfam" id="PF00149"/>
    </source>
</evidence>
<dbReference type="InterPro" id="IPR014576">
    <property type="entry name" value="Pesterase_YhaO"/>
</dbReference>
<evidence type="ECO:0000313" key="4">
    <source>
        <dbReference type="Proteomes" id="UP000006377"/>
    </source>
</evidence>
<organism evidence="3 4">
    <name type="scientific">Parvibaculum lavamentivorans (strain DS-1 / DSM 13023 / NCIMB 13966)</name>
    <dbReference type="NCBI Taxonomy" id="402881"/>
    <lineage>
        <taxon>Bacteria</taxon>
        <taxon>Pseudomonadati</taxon>
        <taxon>Pseudomonadota</taxon>
        <taxon>Alphaproteobacteria</taxon>
        <taxon>Hyphomicrobiales</taxon>
        <taxon>Parvibaculaceae</taxon>
        <taxon>Parvibaculum</taxon>
    </lineage>
</organism>
<dbReference type="PIRSF" id="PIRSF033091">
    <property type="entry name" value="Pesterase_YhaO"/>
    <property type="match status" value="1"/>
</dbReference>